<organism evidence="3 4">
    <name type="scientific">Metarhizium album (strain ARSEF 1941)</name>
    <dbReference type="NCBI Taxonomy" id="1081103"/>
    <lineage>
        <taxon>Eukaryota</taxon>
        <taxon>Fungi</taxon>
        <taxon>Dikarya</taxon>
        <taxon>Ascomycota</taxon>
        <taxon>Pezizomycotina</taxon>
        <taxon>Sordariomycetes</taxon>
        <taxon>Hypocreomycetidae</taxon>
        <taxon>Hypocreales</taxon>
        <taxon>Clavicipitaceae</taxon>
        <taxon>Metarhizium</taxon>
    </lineage>
</organism>
<dbReference type="GO" id="GO:0005968">
    <property type="term" value="C:Rab-protein geranylgeranyltransferase complex"/>
    <property type="evidence" value="ECO:0007669"/>
    <property type="project" value="TreeGrafter"/>
</dbReference>
<reference evidence="3 4" key="1">
    <citation type="journal article" date="2014" name="Proc. Natl. Acad. Sci. U.S.A.">
        <title>Trajectory and genomic determinants of fungal-pathogen speciation and host adaptation.</title>
        <authorList>
            <person name="Hu X."/>
            <person name="Xiao G."/>
            <person name="Zheng P."/>
            <person name="Shang Y."/>
            <person name="Su Y."/>
            <person name="Zhang X."/>
            <person name="Liu X."/>
            <person name="Zhan S."/>
            <person name="St Leger R.J."/>
            <person name="Wang C."/>
        </authorList>
    </citation>
    <scope>NUCLEOTIDE SEQUENCE [LARGE SCALE GENOMIC DNA]</scope>
    <source>
        <strain evidence="3 4">ARSEF 1941</strain>
    </source>
</reference>
<dbReference type="AlphaFoldDB" id="A0A0B2WVQ0"/>
<dbReference type="HOGENOM" id="CLU_021695_3_1_1"/>
<dbReference type="Gene3D" id="1.10.405.10">
    <property type="entry name" value="Guanine Nucleotide Dissociation Inhibitor, domain 1"/>
    <property type="match status" value="1"/>
</dbReference>
<dbReference type="PANTHER" id="PTHR11787:SF4">
    <property type="entry name" value="CHM, RAB ESCORT PROTEIN 1"/>
    <property type="match status" value="1"/>
</dbReference>
<dbReference type="GeneID" id="63736585"/>
<evidence type="ECO:0000256" key="2">
    <source>
        <dbReference type="PIRNR" id="PIRNR037514"/>
    </source>
</evidence>
<dbReference type="GO" id="GO:0007264">
    <property type="term" value="P:small GTPase-mediated signal transduction"/>
    <property type="evidence" value="ECO:0007669"/>
    <property type="project" value="UniProtKB-UniRule"/>
</dbReference>
<dbReference type="GO" id="GO:0016192">
    <property type="term" value="P:vesicle-mediated transport"/>
    <property type="evidence" value="ECO:0007669"/>
    <property type="project" value="TreeGrafter"/>
</dbReference>
<dbReference type="GO" id="GO:0016740">
    <property type="term" value="F:transferase activity"/>
    <property type="evidence" value="ECO:0007669"/>
    <property type="project" value="UniProtKB-KW"/>
</dbReference>
<accession>A0A0B2WVQ0</accession>
<dbReference type="PIRSF" id="PIRSF037514">
    <property type="entry name" value="Rab_ger_ger_transf_A_fun"/>
    <property type="match status" value="1"/>
</dbReference>
<dbReference type="Gene3D" id="3.30.519.10">
    <property type="entry name" value="Guanine Nucleotide Dissociation Inhibitor, domain 2"/>
    <property type="match status" value="1"/>
</dbReference>
<dbReference type="OrthoDB" id="1923006at2759"/>
<dbReference type="InterPro" id="IPR036188">
    <property type="entry name" value="FAD/NAD-bd_sf"/>
</dbReference>
<dbReference type="Proteomes" id="UP000030816">
    <property type="component" value="Unassembled WGS sequence"/>
</dbReference>
<gene>
    <name evidence="3" type="ORF">MAM_02130</name>
</gene>
<keyword evidence="4" id="KW-1185">Reference proteome</keyword>
<comment type="similarity">
    <text evidence="1 2">Belongs to the Rab GDI family.</text>
</comment>
<dbReference type="Gene3D" id="3.50.50.60">
    <property type="entry name" value="FAD/NAD(P)-binding domain"/>
    <property type="match status" value="1"/>
</dbReference>
<dbReference type="SUPFAM" id="SSF51905">
    <property type="entry name" value="FAD/NAD(P)-binding domain"/>
    <property type="match status" value="1"/>
</dbReference>
<dbReference type="Pfam" id="PF00996">
    <property type="entry name" value="GDI"/>
    <property type="match status" value="1"/>
</dbReference>
<evidence type="ECO:0000256" key="1">
    <source>
        <dbReference type="ARBA" id="ARBA00005593"/>
    </source>
</evidence>
<sequence>MESLSDTQWDVVISGTGLQQSLLALALSRSGKKVLHVDPNEYYGGAEAALSLQDADGWAARHSGPDATRPFTGAQITKGTDGLAASRSYSIPLAPQLIHARSELVSQLVSSKAFRQIEFLSVGSLFIYEAAGESSKPTLSRIPSTREDVFANTTIPARAKRSLMKFLKFVLDYNSESKTELWKPSESQLLSEFLEREFKLDGDLQSYVVTLTLSQDGKISVGDGLAAIHRHLTSMGVFGAGFAAVYPKWGGLSEVAQVGCRAGAVGGAIYMLGTGVSGVQRTEESDADTNIEVSLTNGTTVKSKALIHSTKKTSTDNVTVSRLIAIVNSPLSNMFKVIVDSAPTPCAAVVAFPVGSISAGDGSVSEFPTYALVHSSDTGECPAGQSIVYLSTIAGPSSKCLLYNALLSFLSVYSSETPECLWRMHFEQVAGTGSFAADDNIGTFDWMTPDLAFNDSTLRYVSMAWQFVGGDDENNYMKFDDREGVNDDDDDAFNS</sequence>
<dbReference type="PANTHER" id="PTHR11787">
    <property type="entry name" value="RAB GDP-DISSOCIATION INHIBITOR"/>
    <property type="match status" value="1"/>
</dbReference>
<dbReference type="GO" id="GO:0005634">
    <property type="term" value="C:nucleus"/>
    <property type="evidence" value="ECO:0007669"/>
    <property type="project" value="TreeGrafter"/>
</dbReference>
<dbReference type="GO" id="GO:0005092">
    <property type="term" value="F:GDP-dissociation inhibitor activity"/>
    <property type="evidence" value="ECO:0007669"/>
    <property type="project" value="UniProtKB-UniRule"/>
</dbReference>
<dbReference type="STRING" id="1081103.A0A0B2WVQ0"/>
<keyword evidence="3" id="KW-0808">Transferase</keyword>
<dbReference type="GO" id="GO:0005829">
    <property type="term" value="C:cytosol"/>
    <property type="evidence" value="ECO:0007669"/>
    <property type="project" value="TreeGrafter"/>
</dbReference>
<dbReference type="InterPro" id="IPR017230">
    <property type="entry name" value="Mrs6"/>
</dbReference>
<dbReference type="InterPro" id="IPR018203">
    <property type="entry name" value="GDP_dissociation_inhibitor"/>
</dbReference>
<name>A0A0B2WVQ0_METAS</name>
<comment type="caution">
    <text evidence="3">The sequence shown here is derived from an EMBL/GenBank/DDBJ whole genome shotgun (WGS) entry which is preliminary data.</text>
</comment>
<proteinExistence type="inferred from homology"/>
<evidence type="ECO:0000313" key="3">
    <source>
        <dbReference type="EMBL" id="KHO00207.1"/>
    </source>
</evidence>
<evidence type="ECO:0000313" key="4">
    <source>
        <dbReference type="Proteomes" id="UP000030816"/>
    </source>
</evidence>
<protein>
    <recommendedName>
        <fullName evidence="2">Rab proteins geranylgeranyltransferase</fullName>
    </recommendedName>
</protein>
<dbReference type="EMBL" id="AZHE01000003">
    <property type="protein sequence ID" value="KHO00207.1"/>
    <property type="molecule type" value="Genomic_DNA"/>
</dbReference>
<dbReference type="PRINTS" id="PR00891">
    <property type="entry name" value="RABGDIREP"/>
</dbReference>
<dbReference type="RefSeq" id="XP_040681272.1">
    <property type="nucleotide sequence ID" value="XM_040820929.1"/>
</dbReference>